<gene>
    <name evidence="1" type="ORF">QWY15_03820</name>
</gene>
<sequence length="191" mass="21704">MKKRKATQAMKHEYAIKPDTTVILPHYDANGVLNALICNAEGFYQVGLTPYDLMDLNLRYRGSSMRGAMDGAEILVHGKMNPIVLDKEMNMVFFPSTSPRKSDCVWFALNCVLSSIAIDKTHTQVNLSNGSAVTVNISKRTFDLKLNRAYELLYKIRQRRIEFEDPTMRLHSTYHLCVKENGVNYEAGHIS</sequence>
<dbReference type="EMBL" id="JAUJWW010000001">
    <property type="protein sequence ID" value="MDN7226415.1"/>
    <property type="molecule type" value="Genomic_DNA"/>
</dbReference>
<dbReference type="InterPro" id="IPR010461">
    <property type="entry name" value="ComK"/>
</dbReference>
<evidence type="ECO:0000313" key="1">
    <source>
        <dbReference type="EMBL" id="MDN7226415.1"/>
    </source>
</evidence>
<evidence type="ECO:0000313" key="2">
    <source>
        <dbReference type="Proteomes" id="UP001172054"/>
    </source>
</evidence>
<reference evidence="1 2" key="1">
    <citation type="submission" date="2023-06" db="EMBL/GenBank/DDBJ databases">
        <title>Novel species in genus Planococcus.</title>
        <authorList>
            <person name="Ning S."/>
        </authorList>
    </citation>
    <scope>NUCLEOTIDE SEQUENCE [LARGE SCALE GENOMIC DNA]</scope>
    <source>
        <strain evidence="1 2">N064</strain>
    </source>
</reference>
<dbReference type="Proteomes" id="UP001172054">
    <property type="component" value="Unassembled WGS sequence"/>
</dbReference>
<accession>A0ABT8MNG7</accession>
<keyword evidence="2" id="KW-1185">Reference proteome</keyword>
<comment type="caution">
    <text evidence="1">The sequence shown here is derived from an EMBL/GenBank/DDBJ whole genome shotgun (WGS) entry which is preliminary data.</text>
</comment>
<organism evidence="1 2">
    <name type="scientific">Planococcus liqunii</name>
    <dbReference type="NCBI Taxonomy" id="3058394"/>
    <lineage>
        <taxon>Bacteria</taxon>
        <taxon>Bacillati</taxon>
        <taxon>Bacillota</taxon>
        <taxon>Bacilli</taxon>
        <taxon>Bacillales</taxon>
        <taxon>Caryophanaceae</taxon>
        <taxon>Planococcus</taxon>
    </lineage>
</organism>
<protein>
    <submittedName>
        <fullName evidence="1">Competence protein ComK</fullName>
    </submittedName>
</protein>
<name>A0ABT8MNG7_9BACL</name>
<dbReference type="Pfam" id="PF06338">
    <property type="entry name" value="ComK"/>
    <property type="match status" value="1"/>
</dbReference>
<dbReference type="RefSeq" id="WP_301725463.1">
    <property type="nucleotide sequence ID" value="NZ_JAUJWW010000001.1"/>
</dbReference>
<proteinExistence type="predicted"/>